<dbReference type="EMBL" id="JAUQYP010000002">
    <property type="protein sequence ID" value="MDO8108487.1"/>
    <property type="molecule type" value="Genomic_DNA"/>
</dbReference>
<evidence type="ECO:0000313" key="2">
    <source>
        <dbReference type="Proteomes" id="UP001232536"/>
    </source>
</evidence>
<protein>
    <submittedName>
        <fullName evidence="1">Uncharacterized protein</fullName>
    </submittedName>
</protein>
<name>A0ABT9DC83_9CELL</name>
<comment type="caution">
    <text evidence="1">The sequence shown here is derived from an EMBL/GenBank/DDBJ whole genome shotgun (WGS) entry which is preliminary data.</text>
</comment>
<sequence length="232" mass="24799">MTAIGPVPGTEREGLRYGGLVVHLDGVGRDAVVSALSAARFSGWVGPDQTPWLVVVAATPFGPVAGSRTGIAALADRLADRLGTLVLAVQVIDDQVLRLFWSGPDGAGRYDSDPTVGHEDDDELSDDPEGVELLTELAAACGRPDAGEDLTELLDERIDRDSTYESERLRAALRLLGMPTWLMASASLPRDVPGGPRRRELTRLGAGRGGVRGRVRGALVGRVRRHRRPRPS</sequence>
<keyword evidence="2" id="KW-1185">Reference proteome</keyword>
<reference evidence="1 2" key="1">
    <citation type="submission" date="2023-07" db="EMBL/GenBank/DDBJ databases">
        <title>Description of novel actinomycetes strains, isolated from tidal flat sediment.</title>
        <authorList>
            <person name="Lu C."/>
        </authorList>
    </citation>
    <scope>NUCLEOTIDE SEQUENCE [LARGE SCALE GENOMIC DNA]</scope>
    <source>
        <strain evidence="1 2">SYSU T00b441</strain>
    </source>
</reference>
<organism evidence="1 2">
    <name type="scientific">Actinotalea lenta</name>
    <dbReference type="NCBI Taxonomy" id="3064654"/>
    <lineage>
        <taxon>Bacteria</taxon>
        <taxon>Bacillati</taxon>
        <taxon>Actinomycetota</taxon>
        <taxon>Actinomycetes</taxon>
        <taxon>Micrococcales</taxon>
        <taxon>Cellulomonadaceae</taxon>
        <taxon>Actinotalea</taxon>
    </lineage>
</organism>
<dbReference type="Proteomes" id="UP001232536">
    <property type="component" value="Unassembled WGS sequence"/>
</dbReference>
<accession>A0ABT9DC83</accession>
<evidence type="ECO:0000313" key="1">
    <source>
        <dbReference type="EMBL" id="MDO8108487.1"/>
    </source>
</evidence>
<proteinExistence type="predicted"/>
<gene>
    <name evidence="1" type="ORF">Q6348_14920</name>
</gene>
<dbReference type="RefSeq" id="WP_304602186.1">
    <property type="nucleotide sequence ID" value="NZ_JAUQYP010000002.1"/>
</dbReference>